<feature type="compositionally biased region" description="Polar residues" evidence="1">
    <location>
        <begin position="730"/>
        <end position="741"/>
    </location>
</feature>
<dbReference type="Proteomes" id="UP000310374">
    <property type="component" value="Unassembled WGS sequence"/>
</dbReference>
<feature type="compositionally biased region" description="Polar residues" evidence="1">
    <location>
        <begin position="8"/>
        <end position="25"/>
    </location>
</feature>
<feature type="region of interest" description="Disordered" evidence="1">
    <location>
        <begin position="137"/>
        <end position="247"/>
    </location>
</feature>
<dbReference type="AlphaFoldDB" id="A0AB74JK13"/>
<feature type="compositionally biased region" description="Polar residues" evidence="1">
    <location>
        <begin position="185"/>
        <end position="208"/>
    </location>
</feature>
<evidence type="ECO:0000313" key="3">
    <source>
        <dbReference type="EMBL" id="THX23583.1"/>
    </source>
</evidence>
<feature type="compositionally biased region" description="Acidic residues" evidence="1">
    <location>
        <begin position="756"/>
        <end position="779"/>
    </location>
</feature>
<evidence type="ECO:0000313" key="4">
    <source>
        <dbReference type="Proteomes" id="UP000310374"/>
    </source>
</evidence>
<feature type="region of interest" description="Disordered" evidence="1">
    <location>
        <begin position="1"/>
        <end position="39"/>
    </location>
</feature>
<gene>
    <name evidence="3" type="ORF">D6D12_08310</name>
</gene>
<name>A0AB74JK13_AURPU</name>
<dbReference type="InterPro" id="IPR056009">
    <property type="entry name" value="DUF7587"/>
</dbReference>
<feature type="domain" description="DUF7587" evidence="2">
    <location>
        <begin position="300"/>
        <end position="432"/>
    </location>
</feature>
<accession>A0AB74JK13</accession>
<dbReference type="EMBL" id="QZAT01000144">
    <property type="protein sequence ID" value="THX23583.1"/>
    <property type="molecule type" value="Genomic_DNA"/>
</dbReference>
<comment type="caution">
    <text evidence="3">The sequence shown here is derived from an EMBL/GenBank/DDBJ whole genome shotgun (WGS) entry which is preliminary data.</text>
</comment>
<feature type="compositionally biased region" description="Acidic residues" evidence="1">
    <location>
        <begin position="619"/>
        <end position="628"/>
    </location>
</feature>
<reference evidence="3 4" key="1">
    <citation type="submission" date="2018-10" db="EMBL/GenBank/DDBJ databases">
        <title>Fifty Aureobasidium pullulans genomes reveal a recombining polyextremotolerant generalist.</title>
        <authorList>
            <person name="Gostincar C."/>
            <person name="Turk M."/>
            <person name="Zajc J."/>
            <person name="Gunde-Cimerman N."/>
        </authorList>
    </citation>
    <scope>NUCLEOTIDE SEQUENCE [LARGE SCALE GENOMIC DNA]</scope>
    <source>
        <strain evidence="3 4">EXF-10081</strain>
    </source>
</reference>
<feature type="region of interest" description="Disordered" evidence="1">
    <location>
        <begin position="664"/>
        <end position="779"/>
    </location>
</feature>
<protein>
    <recommendedName>
        <fullName evidence="2">DUF7587 domain-containing protein</fullName>
    </recommendedName>
</protein>
<sequence length="779" mass="86782">MAPVLLTPPSSGHETDYSSLASRASRVNKSRPSRRSISSLKSASPKFTWAKRHRLTLRVCYELGLEPKDRLRIFNAIYREDCVTAGFQDGIKQGPLGAQWQERRKTTCQPWQEVMVATEAELASYKRDIDACLEPNASSPFEDLSQAGPTLDDGRRLSSSQKRTPSRNPRAPSGKRPSNRRRPQPVQTPNTATQANRATTSNTRQVASQRKRRCASRGFPEDEVISENRTRNIKGKEVPVISPDDPPYEAPNPVPEAEAHTSVPELLFRYYHRGAAPIPETEHCPERPGFPSTAGYNGGRKGFLCAKYMSLPHGAPPPHHCSSPHLRASALSHLTGTRITSELISVSSSLYFEMRAAARKVAAGKSDVRISMIRGSGLGREKIYHSMPFHQRFKANKDFLGGTWRNPASHEYWVWANIPSTAVTHDFSLADLEEQLTRIPSMYQALRFDKLGCGMNNEKMQTEYFMDNPIHLTYDLVIGLAEFLPHVGITTNSPDAYLAKFVSEFIRGWKIQLARKTEADWNKFAGIFATVLNHHCNTGPPNALQYAHNAQAFLTGLQHGMGEMNWHLDTNKKAKMLRKIARLGMTCSILLVDEVEIPIGQADISDENQNVEALCADGADGDEEEDGSISEMNTSADAVSDETTGTSDATVASSIENIDNAPERHENAANSTNTLTPPQHQHQHPKHPQPTPATPQSQPFQHRRADRNSKPPTTNVESSDDSDQEFHTPRPTSSPLWNDKNTFFVDGLGAEREIFEISDDEEEEEEEEDGQEEDGDFEV</sequence>
<feature type="compositionally biased region" description="Polar residues" evidence="1">
    <location>
        <begin position="157"/>
        <end position="167"/>
    </location>
</feature>
<feature type="compositionally biased region" description="Polar residues" evidence="1">
    <location>
        <begin position="630"/>
        <end position="649"/>
    </location>
</feature>
<feature type="region of interest" description="Disordered" evidence="1">
    <location>
        <begin position="618"/>
        <end position="649"/>
    </location>
</feature>
<feature type="compositionally biased region" description="Basic and acidic residues" evidence="1">
    <location>
        <begin position="226"/>
        <end position="237"/>
    </location>
</feature>
<proteinExistence type="predicted"/>
<dbReference type="Pfam" id="PF24494">
    <property type="entry name" value="DUF7587"/>
    <property type="match status" value="1"/>
</dbReference>
<evidence type="ECO:0000256" key="1">
    <source>
        <dbReference type="SAM" id="MobiDB-lite"/>
    </source>
</evidence>
<evidence type="ECO:0000259" key="2">
    <source>
        <dbReference type="Pfam" id="PF24494"/>
    </source>
</evidence>
<organism evidence="3 4">
    <name type="scientific">Aureobasidium pullulans</name>
    <name type="common">Black yeast</name>
    <name type="synonym">Pullularia pullulans</name>
    <dbReference type="NCBI Taxonomy" id="5580"/>
    <lineage>
        <taxon>Eukaryota</taxon>
        <taxon>Fungi</taxon>
        <taxon>Dikarya</taxon>
        <taxon>Ascomycota</taxon>
        <taxon>Pezizomycotina</taxon>
        <taxon>Dothideomycetes</taxon>
        <taxon>Dothideomycetidae</taxon>
        <taxon>Dothideales</taxon>
        <taxon>Saccotheciaceae</taxon>
        <taxon>Aureobasidium</taxon>
    </lineage>
</organism>